<reference evidence="2 3" key="1">
    <citation type="journal article" date="2010" name="Stand. Genomic Sci.">
        <title>Complete genome sequence of Desulfarculus baarsii type strain (2st14).</title>
        <authorList>
            <person name="Sun H."/>
            <person name="Spring S."/>
            <person name="Lapidus A."/>
            <person name="Davenport K."/>
            <person name="Del Rio T.G."/>
            <person name="Tice H."/>
            <person name="Nolan M."/>
            <person name="Copeland A."/>
            <person name="Cheng J.F."/>
            <person name="Lucas S."/>
            <person name="Tapia R."/>
            <person name="Goodwin L."/>
            <person name="Pitluck S."/>
            <person name="Ivanova N."/>
            <person name="Pagani I."/>
            <person name="Mavromatis K."/>
            <person name="Ovchinnikova G."/>
            <person name="Pati A."/>
            <person name="Chen A."/>
            <person name="Palaniappan K."/>
            <person name="Hauser L."/>
            <person name="Chang Y.J."/>
            <person name="Jeffries C.D."/>
            <person name="Detter J.C."/>
            <person name="Han C."/>
            <person name="Rohde M."/>
            <person name="Brambilla E."/>
            <person name="Goker M."/>
            <person name="Woyke T."/>
            <person name="Bristow J."/>
            <person name="Eisen J.A."/>
            <person name="Markowitz V."/>
            <person name="Hugenholtz P."/>
            <person name="Kyrpides N.C."/>
            <person name="Klenk H.P."/>
            <person name="Land M."/>
        </authorList>
    </citation>
    <scope>NUCLEOTIDE SEQUENCE [LARGE SCALE GENOMIC DNA]</scope>
    <source>
        <strain evidence="3">ATCC 33931 / DSM 2075 / LMG 7858 / VKM B-1802 / 2st14</strain>
    </source>
</reference>
<keyword evidence="3" id="KW-1185">Reference proteome</keyword>
<keyword evidence="1" id="KW-0472">Membrane</keyword>
<feature type="transmembrane region" description="Helical" evidence="1">
    <location>
        <begin position="12"/>
        <end position="37"/>
    </location>
</feature>
<dbReference type="eggNOG" id="ENOG5033D3Z">
    <property type="taxonomic scope" value="Bacteria"/>
</dbReference>
<dbReference type="EMBL" id="CP002085">
    <property type="protein sequence ID" value="ADK85578.1"/>
    <property type="molecule type" value="Genomic_DNA"/>
</dbReference>
<dbReference type="AlphaFoldDB" id="E1QJ35"/>
<protein>
    <submittedName>
        <fullName evidence="2">Uncharacterized protein</fullName>
    </submittedName>
</protein>
<dbReference type="HOGENOM" id="CLU_3024745_0_0_7"/>
<evidence type="ECO:0000256" key="1">
    <source>
        <dbReference type="SAM" id="Phobius"/>
    </source>
</evidence>
<gene>
    <name evidence="2" type="ordered locus">Deba_2214</name>
</gene>
<dbReference type="KEGG" id="dbr:Deba_2214"/>
<proteinExistence type="predicted"/>
<organism evidence="2 3">
    <name type="scientific">Desulfarculus baarsii (strain ATCC 33931 / DSM 2075 / LMG 7858 / VKM B-1802 / 2st14)</name>
    <dbReference type="NCBI Taxonomy" id="644282"/>
    <lineage>
        <taxon>Bacteria</taxon>
        <taxon>Pseudomonadati</taxon>
        <taxon>Thermodesulfobacteriota</taxon>
        <taxon>Desulfarculia</taxon>
        <taxon>Desulfarculales</taxon>
        <taxon>Desulfarculaceae</taxon>
        <taxon>Desulfarculus</taxon>
    </lineage>
</organism>
<dbReference type="Proteomes" id="UP000009047">
    <property type="component" value="Chromosome"/>
</dbReference>
<keyword evidence="1" id="KW-0812">Transmembrane</keyword>
<dbReference type="RefSeq" id="WP_013259019.1">
    <property type="nucleotide sequence ID" value="NC_014365.1"/>
</dbReference>
<dbReference type="STRING" id="644282.Deba_2214"/>
<name>E1QJ35_DESB2</name>
<evidence type="ECO:0000313" key="3">
    <source>
        <dbReference type="Proteomes" id="UP000009047"/>
    </source>
</evidence>
<accession>E1QJ35</accession>
<evidence type="ECO:0000313" key="2">
    <source>
        <dbReference type="EMBL" id="ADK85578.1"/>
    </source>
</evidence>
<sequence length="63" mass="7071">MFPFAFEWHWDIGHFIFFGLFYGALTVIGLTLAGVFFKTGKDLASGHVHGEHDDDDHAHGEAH</sequence>
<keyword evidence="1" id="KW-1133">Transmembrane helix</keyword>
<dbReference type="OrthoDB" id="5523406at2"/>